<feature type="transmembrane region" description="Helical" evidence="4">
    <location>
        <begin position="42"/>
        <end position="62"/>
    </location>
</feature>
<dbReference type="NCBIfam" id="NF009314">
    <property type="entry name" value="PRK12674.1-2"/>
    <property type="match status" value="1"/>
</dbReference>
<organism evidence="5 6">
    <name type="scientific">Salibacterium halotolerans</name>
    <dbReference type="NCBI Taxonomy" id="1884432"/>
    <lineage>
        <taxon>Bacteria</taxon>
        <taxon>Bacillati</taxon>
        <taxon>Bacillota</taxon>
        <taxon>Bacilli</taxon>
        <taxon>Bacillales</taxon>
        <taxon>Bacillaceae</taxon>
    </lineage>
</organism>
<keyword evidence="3" id="KW-0050">Antiport</keyword>
<reference evidence="6" key="1">
    <citation type="submission" date="2016-10" db="EMBL/GenBank/DDBJ databases">
        <authorList>
            <person name="Varghese N."/>
            <person name="Submissions S."/>
        </authorList>
    </citation>
    <scope>NUCLEOTIDE SEQUENCE [LARGE SCALE GENOMIC DNA]</scope>
    <source>
        <strain evidence="6">S7</strain>
    </source>
</reference>
<dbReference type="RefSeq" id="WP_093335245.1">
    <property type="nucleotide sequence ID" value="NZ_FOXD01000003.1"/>
</dbReference>
<dbReference type="PANTHER" id="PTHR34703:SF1">
    <property type="entry name" value="ANTIPORTER SUBUNIT MNHG2-RELATED"/>
    <property type="match status" value="1"/>
</dbReference>
<accession>A0A1I5NCT5</accession>
<keyword evidence="4" id="KW-0472">Membrane</keyword>
<evidence type="ECO:0000313" key="5">
    <source>
        <dbReference type="EMBL" id="SFP19635.1"/>
    </source>
</evidence>
<comment type="similarity">
    <text evidence="2">Belongs to the CPA3 antiporters (TC 2.A.63) subunit G family.</text>
</comment>
<dbReference type="OrthoDB" id="9806575at2"/>
<evidence type="ECO:0000256" key="3">
    <source>
        <dbReference type="ARBA" id="ARBA00022449"/>
    </source>
</evidence>
<proteinExistence type="inferred from homology"/>
<dbReference type="STRING" id="1884432.SAMN05518683_10388"/>
<keyword evidence="3" id="KW-0813">Transport</keyword>
<keyword evidence="6" id="KW-1185">Reference proteome</keyword>
<sequence length="123" mass="13378">MSADEISSWIIGIIVLTGSVLSLISAFGLVRLPDIYTRSHAATKASTLSVMCILVAAFLFFAVVEGLYSARILLGVVFVFITAPVGGHLMSRAAYHTGVTLWDASIRDQLKEKKRKQNSSSRF</sequence>
<protein>
    <submittedName>
        <fullName evidence="5">Multicomponent Na+:H+ antiporter subunit G</fullName>
    </submittedName>
</protein>
<feature type="transmembrane region" description="Helical" evidence="4">
    <location>
        <begin position="68"/>
        <end position="86"/>
    </location>
</feature>
<keyword evidence="4" id="KW-0812">Transmembrane</keyword>
<dbReference type="PANTHER" id="PTHR34703">
    <property type="entry name" value="ANTIPORTER SUBUNIT MNHG2-RELATED"/>
    <property type="match status" value="1"/>
</dbReference>
<comment type="subcellular location">
    <subcellularLocation>
        <location evidence="1">Membrane</location>
        <topology evidence="1">Multi-pass membrane protein</topology>
    </subcellularLocation>
</comment>
<dbReference type="GO" id="GO:0016020">
    <property type="term" value="C:membrane"/>
    <property type="evidence" value="ECO:0007669"/>
    <property type="project" value="UniProtKB-SubCell"/>
</dbReference>
<feature type="transmembrane region" description="Helical" evidence="4">
    <location>
        <begin position="6"/>
        <end position="30"/>
    </location>
</feature>
<dbReference type="Proteomes" id="UP000198892">
    <property type="component" value="Unassembled WGS sequence"/>
</dbReference>
<evidence type="ECO:0000256" key="4">
    <source>
        <dbReference type="SAM" id="Phobius"/>
    </source>
</evidence>
<dbReference type="InterPro" id="IPR005133">
    <property type="entry name" value="PhaG_MnhG_YufB"/>
</dbReference>
<dbReference type="GO" id="GO:0015385">
    <property type="term" value="F:sodium:proton antiporter activity"/>
    <property type="evidence" value="ECO:0007669"/>
    <property type="project" value="TreeGrafter"/>
</dbReference>
<evidence type="ECO:0000313" key="6">
    <source>
        <dbReference type="Proteomes" id="UP000198892"/>
    </source>
</evidence>
<evidence type="ECO:0000256" key="1">
    <source>
        <dbReference type="ARBA" id="ARBA00004141"/>
    </source>
</evidence>
<name>A0A1I5NCT5_9BACI</name>
<keyword evidence="4" id="KW-1133">Transmembrane helix</keyword>
<dbReference type="NCBIfam" id="TIGR01300">
    <property type="entry name" value="CPA3_mnhG_phaG"/>
    <property type="match status" value="1"/>
</dbReference>
<evidence type="ECO:0000256" key="2">
    <source>
        <dbReference type="ARBA" id="ARBA00008404"/>
    </source>
</evidence>
<dbReference type="Pfam" id="PF03334">
    <property type="entry name" value="PhaG_MnhG_YufB"/>
    <property type="match status" value="1"/>
</dbReference>
<dbReference type="AlphaFoldDB" id="A0A1I5NCT5"/>
<gene>
    <name evidence="5" type="ORF">SAMN05518683_10388</name>
</gene>
<dbReference type="EMBL" id="FOXD01000003">
    <property type="protein sequence ID" value="SFP19635.1"/>
    <property type="molecule type" value="Genomic_DNA"/>
</dbReference>